<dbReference type="InterPro" id="IPR006118">
    <property type="entry name" value="Recombinase_CS"/>
</dbReference>
<evidence type="ECO:0000256" key="1">
    <source>
        <dbReference type="ARBA" id="ARBA00022908"/>
    </source>
</evidence>
<comment type="caution">
    <text evidence="7">The sequence shown here is derived from an EMBL/GenBank/DDBJ whole genome shotgun (WGS) entry which is preliminary data.</text>
</comment>
<keyword evidence="3" id="KW-0233">DNA recombination</keyword>
<dbReference type="Pfam" id="PF07508">
    <property type="entry name" value="Recombinase"/>
    <property type="match status" value="1"/>
</dbReference>
<protein>
    <submittedName>
        <fullName evidence="7">Recombinase family protein</fullName>
    </submittedName>
</protein>
<dbReference type="InterPro" id="IPR006119">
    <property type="entry name" value="Resolv_N"/>
</dbReference>
<dbReference type="PROSITE" id="PS51737">
    <property type="entry name" value="RECOMBINASE_DNA_BIND"/>
    <property type="match status" value="1"/>
</dbReference>
<evidence type="ECO:0000259" key="6">
    <source>
        <dbReference type="PROSITE" id="PS51737"/>
    </source>
</evidence>
<dbReference type="SUPFAM" id="SSF53041">
    <property type="entry name" value="Resolvase-like"/>
    <property type="match status" value="1"/>
</dbReference>
<dbReference type="EMBL" id="JAOVZR010000001">
    <property type="protein sequence ID" value="MCY0149599.1"/>
    <property type="molecule type" value="Genomic_DNA"/>
</dbReference>
<keyword evidence="1" id="KW-0229">DNA integration</keyword>
<feature type="active site" description="O-(5'-phospho-DNA)-serine intermediate" evidence="4">
    <location>
        <position position="27"/>
    </location>
</feature>
<dbReference type="PANTHER" id="PTHR30461">
    <property type="entry name" value="DNA-INVERTASE FROM LAMBDOID PROPHAGE"/>
    <property type="match status" value="1"/>
</dbReference>
<dbReference type="Gene3D" id="3.90.1750.20">
    <property type="entry name" value="Putative Large Serine Recombinase, Chain B, Domain 2"/>
    <property type="match status" value="1"/>
</dbReference>
<feature type="domain" description="Recombinase" evidence="6">
    <location>
        <begin position="175"/>
        <end position="306"/>
    </location>
</feature>
<dbReference type="PANTHER" id="PTHR30461:SF23">
    <property type="entry name" value="DNA RECOMBINASE-RELATED"/>
    <property type="match status" value="1"/>
</dbReference>
<gene>
    <name evidence="7" type="ORF">OEG84_18270</name>
</gene>
<keyword evidence="8" id="KW-1185">Reference proteome</keyword>
<accession>A0ABT3ZE75</accession>
<dbReference type="PROSITE" id="PS51736">
    <property type="entry name" value="RECOMBINASES_3"/>
    <property type="match status" value="1"/>
</dbReference>
<evidence type="ECO:0000256" key="3">
    <source>
        <dbReference type="ARBA" id="ARBA00023172"/>
    </source>
</evidence>
<dbReference type="RefSeq" id="WP_267655052.1">
    <property type="nucleotide sequence ID" value="NZ_JAOVZR010000001.1"/>
</dbReference>
<keyword evidence="2" id="KW-0238">DNA-binding</keyword>
<evidence type="ECO:0000313" key="8">
    <source>
        <dbReference type="Proteomes" id="UP001073227"/>
    </source>
</evidence>
<organism evidence="7 8">
    <name type="scientific">Hoeflea algicola</name>
    <dbReference type="NCBI Taxonomy" id="2983763"/>
    <lineage>
        <taxon>Bacteria</taxon>
        <taxon>Pseudomonadati</taxon>
        <taxon>Pseudomonadota</taxon>
        <taxon>Alphaproteobacteria</taxon>
        <taxon>Hyphomicrobiales</taxon>
        <taxon>Rhizobiaceae</taxon>
        <taxon>Hoeflea</taxon>
    </lineage>
</organism>
<dbReference type="InterPro" id="IPR025827">
    <property type="entry name" value="Zn_ribbon_recom_dom"/>
</dbReference>
<proteinExistence type="predicted"/>
<evidence type="ECO:0000256" key="2">
    <source>
        <dbReference type="ARBA" id="ARBA00023125"/>
    </source>
</evidence>
<dbReference type="SMART" id="SM00857">
    <property type="entry name" value="Resolvase"/>
    <property type="match status" value="1"/>
</dbReference>
<dbReference type="InterPro" id="IPR011109">
    <property type="entry name" value="DNA_bind_recombinase_dom"/>
</dbReference>
<evidence type="ECO:0000256" key="4">
    <source>
        <dbReference type="PROSITE-ProRule" id="PRU10137"/>
    </source>
</evidence>
<dbReference type="Gene3D" id="3.40.50.1390">
    <property type="entry name" value="Resolvase, N-terminal catalytic domain"/>
    <property type="match status" value="1"/>
</dbReference>
<dbReference type="CDD" id="cd00338">
    <property type="entry name" value="Ser_Recombinase"/>
    <property type="match status" value="1"/>
</dbReference>
<dbReference type="InterPro" id="IPR036162">
    <property type="entry name" value="Resolvase-like_N_sf"/>
</dbReference>
<dbReference type="InterPro" id="IPR050639">
    <property type="entry name" value="SSR_resolvase"/>
</dbReference>
<name>A0ABT3ZE75_9HYPH</name>
<dbReference type="Pfam" id="PF00239">
    <property type="entry name" value="Resolvase"/>
    <property type="match status" value="1"/>
</dbReference>
<dbReference type="Pfam" id="PF13408">
    <property type="entry name" value="Zn_ribbon_recom"/>
    <property type="match status" value="1"/>
</dbReference>
<sequence>MAKTLMKQLAAGDVAPTLRVAAYLRVSTGRQADSDLSIPDQRKQLSGFCTSKVWHIVEEFVESGASATDDNRPEFQRMIERATDADHPFDVIVVHSYSRFFRDSFQLEFYLRRLAKAGVRLVSITQELNDDPAQVMMRQVIALFDEYQSKENAKHVLRAMKENARQGFYNGSPVPLGYRAVEVERRGTKVKKQLEIDPVDAETIRLIYRLYLYGDGKSGPLGIKEIVKRLNSEGYRTKRNSRFGVGTLHAILTNRVYIGEWVFNKRDSKTFKDKPVSEHIMVPVPAIIERSEFEMVQQTLRQRNPRVTPPRVVTGPILLTGLATCATCGGGMTLRTGTSRSGKIHRYYTCSNAARAGKSACKGRSIRMDTLDTLVVDNLSERLFTSERLADILSAISANRAAKSAEVDQRIIRLQSELTDTETRLKRIYSMVEDGSAEMDDILHDRITSLKLDRDRLKASLERIKTHAVPAANIPPAVIEEFGRMMRENIATGEIPFRKAYLKSVVDQVIVDDKQIRIVGSKHMIESAVFGGKKISQGVRSFERKWRARKDSNL</sequence>
<feature type="domain" description="Resolvase/invertase-type recombinase catalytic" evidence="5">
    <location>
        <begin position="19"/>
        <end position="171"/>
    </location>
</feature>
<evidence type="ECO:0000259" key="5">
    <source>
        <dbReference type="PROSITE" id="PS51736"/>
    </source>
</evidence>
<dbReference type="InterPro" id="IPR038109">
    <property type="entry name" value="DNA_bind_recomb_sf"/>
</dbReference>
<evidence type="ECO:0000313" key="7">
    <source>
        <dbReference type="EMBL" id="MCY0149599.1"/>
    </source>
</evidence>
<dbReference type="PROSITE" id="PS00397">
    <property type="entry name" value="RECOMBINASES_1"/>
    <property type="match status" value="1"/>
</dbReference>
<dbReference type="Proteomes" id="UP001073227">
    <property type="component" value="Unassembled WGS sequence"/>
</dbReference>
<reference evidence="7" key="1">
    <citation type="submission" date="2022-10" db="EMBL/GenBank/DDBJ databases">
        <title>Hoeflea sp. G2-23, isolated from marine algae.</title>
        <authorList>
            <person name="Kristyanto S."/>
            <person name="Kim J.M."/>
            <person name="Jeon C.O."/>
        </authorList>
    </citation>
    <scope>NUCLEOTIDE SEQUENCE</scope>
    <source>
        <strain evidence="7">G2-23</strain>
    </source>
</reference>